<reference evidence="7" key="1">
    <citation type="journal article" date="2017" name="Int. J. Syst. Evol. Microbiol.">
        <title>Notoacmeibacter marinus gen. nov., sp. nov., isolated from the gut of a limpet and proposal of Notoacmeibacteraceae fam. nov. in the order Rhizobiales of the class Alphaproteobacteria.</title>
        <authorList>
            <person name="Huang Z."/>
            <person name="Guo F."/>
            <person name="Lai Q."/>
        </authorList>
    </citation>
    <scope>NUCLEOTIDE SEQUENCE [LARGE SCALE GENOMIC DNA]</scope>
    <source>
        <strain evidence="7">XMTR2A4</strain>
    </source>
</reference>
<dbReference type="RefSeq" id="WP_094076239.1">
    <property type="nucleotide sequence ID" value="NZ_NBYO01000001.1"/>
</dbReference>
<keyword evidence="1" id="KW-0805">Transcription regulation</keyword>
<dbReference type="SUPFAM" id="SSF46785">
    <property type="entry name" value="Winged helix' DNA-binding domain"/>
    <property type="match status" value="1"/>
</dbReference>
<feature type="region of interest" description="Disordered" evidence="4">
    <location>
        <begin position="141"/>
        <end position="163"/>
    </location>
</feature>
<organism evidence="6 7">
    <name type="scientific">Notoacmeibacter marinus</name>
    <dbReference type="NCBI Taxonomy" id="1876515"/>
    <lineage>
        <taxon>Bacteria</taxon>
        <taxon>Pseudomonadati</taxon>
        <taxon>Pseudomonadota</taxon>
        <taxon>Alphaproteobacteria</taxon>
        <taxon>Hyphomicrobiales</taxon>
        <taxon>Notoacmeibacteraceae</taxon>
        <taxon>Notoacmeibacter</taxon>
    </lineage>
</organism>
<gene>
    <name evidence="6" type="ORF">B7H23_05075</name>
</gene>
<dbReference type="InterPro" id="IPR039422">
    <property type="entry name" value="MarR/SlyA-like"/>
</dbReference>
<dbReference type="Proteomes" id="UP000215405">
    <property type="component" value="Unassembled WGS sequence"/>
</dbReference>
<protein>
    <recommendedName>
        <fullName evidence="5">HTH marR-type domain-containing protein</fullName>
    </recommendedName>
</protein>
<dbReference type="OrthoDB" id="582199at2"/>
<dbReference type="InterPro" id="IPR036388">
    <property type="entry name" value="WH-like_DNA-bd_sf"/>
</dbReference>
<keyword evidence="3" id="KW-0804">Transcription</keyword>
<dbReference type="InterPro" id="IPR036390">
    <property type="entry name" value="WH_DNA-bd_sf"/>
</dbReference>
<dbReference type="SMART" id="SM00347">
    <property type="entry name" value="HTH_MARR"/>
    <property type="match status" value="1"/>
</dbReference>
<dbReference type="GO" id="GO:0003677">
    <property type="term" value="F:DNA binding"/>
    <property type="evidence" value="ECO:0007669"/>
    <property type="project" value="UniProtKB-KW"/>
</dbReference>
<dbReference type="PANTHER" id="PTHR33164:SF43">
    <property type="entry name" value="HTH-TYPE TRANSCRIPTIONAL REPRESSOR YETL"/>
    <property type="match status" value="1"/>
</dbReference>
<dbReference type="Pfam" id="PF01047">
    <property type="entry name" value="MarR"/>
    <property type="match status" value="1"/>
</dbReference>
<dbReference type="PROSITE" id="PS50995">
    <property type="entry name" value="HTH_MARR_2"/>
    <property type="match status" value="1"/>
</dbReference>
<evidence type="ECO:0000256" key="3">
    <source>
        <dbReference type="ARBA" id="ARBA00023163"/>
    </source>
</evidence>
<evidence type="ECO:0000256" key="1">
    <source>
        <dbReference type="ARBA" id="ARBA00023015"/>
    </source>
</evidence>
<evidence type="ECO:0000256" key="4">
    <source>
        <dbReference type="SAM" id="MobiDB-lite"/>
    </source>
</evidence>
<proteinExistence type="predicted"/>
<dbReference type="AlphaFoldDB" id="A0A231V265"/>
<dbReference type="InterPro" id="IPR000835">
    <property type="entry name" value="HTH_MarR-typ"/>
</dbReference>
<dbReference type="GO" id="GO:0003700">
    <property type="term" value="F:DNA-binding transcription factor activity"/>
    <property type="evidence" value="ECO:0007669"/>
    <property type="project" value="InterPro"/>
</dbReference>
<dbReference type="GO" id="GO:0006950">
    <property type="term" value="P:response to stress"/>
    <property type="evidence" value="ECO:0007669"/>
    <property type="project" value="TreeGrafter"/>
</dbReference>
<name>A0A231V265_9HYPH</name>
<keyword evidence="7" id="KW-1185">Reference proteome</keyword>
<dbReference type="PRINTS" id="PR00598">
    <property type="entry name" value="HTHMARR"/>
</dbReference>
<evidence type="ECO:0000313" key="7">
    <source>
        <dbReference type="Proteomes" id="UP000215405"/>
    </source>
</evidence>
<keyword evidence="2" id="KW-0238">DNA-binding</keyword>
<comment type="caution">
    <text evidence="6">The sequence shown here is derived from an EMBL/GenBank/DDBJ whole genome shotgun (WGS) entry which is preliminary data.</text>
</comment>
<sequence length="163" mass="18012">MSPYDCDSSIFVVFDLVRAFRSRFEEAVAASSVAVTPAESRVLLDLTKHGPSRQAEIGERLSIGAMSVTGLVDRLERAGFIRREADPHDRRAKCIHLTDASRSVLDEVQSVKQALRERAGRGIDPADYEVYARVIRRMRSNLADDPQPEDALPSNAGSERSNA</sequence>
<evidence type="ECO:0000256" key="2">
    <source>
        <dbReference type="ARBA" id="ARBA00023125"/>
    </source>
</evidence>
<feature type="domain" description="HTH marR-type" evidence="5">
    <location>
        <begin position="9"/>
        <end position="140"/>
    </location>
</feature>
<dbReference type="Gene3D" id="1.10.10.10">
    <property type="entry name" value="Winged helix-like DNA-binding domain superfamily/Winged helix DNA-binding domain"/>
    <property type="match status" value="1"/>
</dbReference>
<dbReference type="PANTHER" id="PTHR33164">
    <property type="entry name" value="TRANSCRIPTIONAL REGULATOR, MARR FAMILY"/>
    <property type="match status" value="1"/>
</dbReference>
<evidence type="ECO:0000259" key="5">
    <source>
        <dbReference type="PROSITE" id="PS50995"/>
    </source>
</evidence>
<evidence type="ECO:0000313" key="6">
    <source>
        <dbReference type="EMBL" id="OXT02283.1"/>
    </source>
</evidence>
<dbReference type="PROSITE" id="PS01117">
    <property type="entry name" value="HTH_MARR_1"/>
    <property type="match status" value="1"/>
</dbReference>
<dbReference type="InterPro" id="IPR023187">
    <property type="entry name" value="Tscrpt_reg_MarR-type_CS"/>
</dbReference>
<dbReference type="EMBL" id="NBYO01000001">
    <property type="protein sequence ID" value="OXT02283.1"/>
    <property type="molecule type" value="Genomic_DNA"/>
</dbReference>
<accession>A0A231V265</accession>